<reference evidence="3 4" key="1">
    <citation type="submission" date="2020-04" db="EMBL/GenBank/DDBJ databases">
        <title>MicrobeNet Type strains.</title>
        <authorList>
            <person name="Nicholson A.C."/>
        </authorList>
    </citation>
    <scope>NUCLEOTIDE SEQUENCE [LARGE SCALE GENOMIC DNA]</scope>
    <source>
        <strain evidence="3 4">JCM 3332</strain>
    </source>
</reference>
<dbReference type="PANTHER" id="PTHR47585:SF1">
    <property type="entry name" value="DUF1446 DOMAIN-CONTAINING PROTEIN"/>
    <property type="match status" value="1"/>
</dbReference>
<feature type="domain" description="Acyclic terpene utilisation N-terminal" evidence="1">
    <location>
        <begin position="11"/>
        <end position="426"/>
    </location>
</feature>
<comment type="caution">
    <text evidence="3">The sequence shown here is derived from an EMBL/GenBank/DDBJ whole genome shotgun (WGS) entry which is preliminary data.</text>
</comment>
<sequence>MSALADNPDVIRIGNCSGFYGDRLTAMREMLEGGQLDVLTGDYLAELTMLILGRDRMKDPGLGYAKTFLRQLEDCLGLALERKVQIVTNAGGLNPAGLAEKVRELAARLGLDVQVGFVEGDDLLDRAAELGLGSPLTANAYLGACGIADCLTAGADVVVTGRVTDASVVVGPAIAHFGWQRTDYDRLAGAVVAGHVIECGTQATGGNFAFFTELPDLGRPGFPLAEIRADGSSVITKHAGSGGAVTVDTVAAQLMYEIQGARYAGPDVTTRLDTVELSADGPDRVLISGVRGEPPPPQLKVSLNTLGGFRNEMEFILTGLDIEAKAELAQRQLESWLPQRPAELDWTLARLDRPDAETEEQASALLRCVVRDPDPNKVGRAFSSVAVELALASYPGCSFTTPPGNGSPYGVYRPGFVDAAEVAHTAVRPTGCRVLLGAPSETRELAEVPEPELPEPLPAAPTKRVPLGSIAMARSGDKGGDANIGVWARTDEQWRWLVHTLTVDRLRELLPETAGLEVARHVLPNLRALNFLITGLLGEGVAYQARFDPQAKGLGEWLRSRHIDIPSELLP</sequence>
<gene>
    <name evidence="3" type="ORF">HGA15_09785</name>
</gene>
<organism evidence="3 4">
    <name type="scientific">Nocardia flavorosea</name>
    <dbReference type="NCBI Taxonomy" id="53429"/>
    <lineage>
        <taxon>Bacteria</taxon>
        <taxon>Bacillati</taxon>
        <taxon>Actinomycetota</taxon>
        <taxon>Actinomycetes</taxon>
        <taxon>Mycobacteriales</taxon>
        <taxon>Nocardiaceae</taxon>
        <taxon>Nocardia</taxon>
    </lineage>
</organism>
<feature type="domain" description="AtuA-like ferredoxin-fold" evidence="2">
    <location>
        <begin position="465"/>
        <end position="563"/>
    </location>
</feature>
<dbReference type="Pfam" id="PF23544">
    <property type="entry name" value="AtuA_ferredoxin"/>
    <property type="match status" value="1"/>
</dbReference>
<dbReference type="InterPro" id="IPR010839">
    <property type="entry name" value="AtuA_N"/>
</dbReference>
<dbReference type="Pfam" id="PF07287">
    <property type="entry name" value="AtuA"/>
    <property type="match status" value="1"/>
</dbReference>
<dbReference type="AlphaFoldDB" id="A0A846YA39"/>
<dbReference type="PANTHER" id="PTHR47585">
    <property type="match status" value="1"/>
</dbReference>
<evidence type="ECO:0000313" key="4">
    <source>
        <dbReference type="Proteomes" id="UP000570678"/>
    </source>
</evidence>
<evidence type="ECO:0000259" key="1">
    <source>
        <dbReference type="Pfam" id="PF07287"/>
    </source>
</evidence>
<name>A0A846YA39_9NOCA</name>
<dbReference type="Proteomes" id="UP000570678">
    <property type="component" value="Unassembled WGS sequence"/>
</dbReference>
<dbReference type="InterPro" id="IPR056362">
    <property type="entry name" value="AtuA-like_ferredoxin_dom"/>
</dbReference>
<proteinExistence type="predicted"/>
<protein>
    <submittedName>
        <fullName evidence="3">DUF1446 domain-containing protein</fullName>
    </submittedName>
</protein>
<evidence type="ECO:0000313" key="3">
    <source>
        <dbReference type="EMBL" id="NKY56436.1"/>
    </source>
</evidence>
<dbReference type="EMBL" id="JAAXOT010000004">
    <property type="protein sequence ID" value="NKY56436.1"/>
    <property type="molecule type" value="Genomic_DNA"/>
</dbReference>
<evidence type="ECO:0000259" key="2">
    <source>
        <dbReference type="Pfam" id="PF23544"/>
    </source>
</evidence>
<keyword evidence="4" id="KW-1185">Reference proteome</keyword>
<dbReference type="RefSeq" id="WP_062977756.1">
    <property type="nucleotide sequence ID" value="NZ_JAAXOT010000004.1"/>
</dbReference>
<accession>A0A846YA39</accession>